<evidence type="ECO:0000256" key="1">
    <source>
        <dbReference type="ARBA" id="ARBA00004651"/>
    </source>
</evidence>
<gene>
    <name evidence="14" type="ordered locus">OB2729</name>
</gene>
<reference evidence="14 15" key="2">
    <citation type="journal article" date="2002" name="Nucleic Acids Res.">
        <title>Genome sequence of Oceanobacillus iheyensis isolated from the Iheya Ridge and its unexpected adaptive capabilities to extreme environments.</title>
        <authorList>
            <person name="Takami H."/>
            <person name="Takaki Y."/>
            <person name="Uchiyama I."/>
        </authorList>
    </citation>
    <scope>NUCLEOTIDE SEQUENCE [LARGE SCALE GENOMIC DNA]</scope>
    <source>
        <strain evidence="15">DSM 14371 / CIP 107618 / JCM 11309 / KCTC 3954 / HTE831</strain>
    </source>
</reference>
<dbReference type="eggNOG" id="COG0840">
    <property type="taxonomic scope" value="Bacteria"/>
</dbReference>
<dbReference type="SMART" id="SM00283">
    <property type="entry name" value="MA"/>
    <property type="match status" value="1"/>
</dbReference>
<dbReference type="AlphaFoldDB" id="Q8EMW1"/>
<keyword evidence="2" id="KW-1003">Cell membrane</keyword>
<dbReference type="HOGENOM" id="CLU_000445_107_19_9"/>
<dbReference type="Pfam" id="PF00672">
    <property type="entry name" value="HAMP"/>
    <property type="match status" value="1"/>
</dbReference>
<evidence type="ECO:0000256" key="10">
    <source>
        <dbReference type="PROSITE-ProRule" id="PRU00284"/>
    </source>
</evidence>
<name>Q8EMW1_OCEIH</name>
<keyword evidence="7 11" id="KW-0472">Membrane</keyword>
<dbReference type="Gene3D" id="3.30.450.20">
    <property type="entry name" value="PAS domain"/>
    <property type="match status" value="2"/>
</dbReference>
<organism evidence="14 15">
    <name type="scientific">Oceanobacillus iheyensis (strain DSM 14371 / CIP 107618 / JCM 11309 / KCTC 3954 / HTE831)</name>
    <dbReference type="NCBI Taxonomy" id="221109"/>
    <lineage>
        <taxon>Bacteria</taxon>
        <taxon>Bacillati</taxon>
        <taxon>Bacillota</taxon>
        <taxon>Bacilli</taxon>
        <taxon>Bacillales</taxon>
        <taxon>Bacillaceae</taxon>
        <taxon>Oceanobacillus</taxon>
    </lineage>
</organism>
<dbReference type="Proteomes" id="UP000000822">
    <property type="component" value="Chromosome"/>
</dbReference>
<dbReference type="PhylomeDB" id="Q8EMW1"/>
<evidence type="ECO:0000256" key="8">
    <source>
        <dbReference type="ARBA" id="ARBA00023224"/>
    </source>
</evidence>
<keyword evidence="4" id="KW-0145">Chemotaxis</keyword>
<evidence type="ECO:0000256" key="7">
    <source>
        <dbReference type="ARBA" id="ARBA00023136"/>
    </source>
</evidence>
<keyword evidence="5 11" id="KW-0812">Transmembrane</keyword>
<dbReference type="PANTHER" id="PTHR32089">
    <property type="entry name" value="METHYL-ACCEPTING CHEMOTAXIS PROTEIN MCPB"/>
    <property type="match status" value="1"/>
</dbReference>
<dbReference type="SMART" id="SM00304">
    <property type="entry name" value="HAMP"/>
    <property type="match status" value="1"/>
</dbReference>
<evidence type="ECO:0000259" key="13">
    <source>
        <dbReference type="PROSITE" id="PS50885"/>
    </source>
</evidence>
<dbReference type="PANTHER" id="PTHR32089:SF114">
    <property type="entry name" value="METHYL-ACCEPTING CHEMOTAXIS PROTEIN MCPB"/>
    <property type="match status" value="1"/>
</dbReference>
<dbReference type="CDD" id="cd06225">
    <property type="entry name" value="HAMP"/>
    <property type="match status" value="1"/>
</dbReference>
<dbReference type="CDD" id="cd12912">
    <property type="entry name" value="PDC2_MCP_like"/>
    <property type="match status" value="1"/>
</dbReference>
<accession>Q8EMW1</accession>
<dbReference type="Gene3D" id="1.10.287.950">
    <property type="entry name" value="Methyl-accepting chemotaxis protein"/>
    <property type="match status" value="1"/>
</dbReference>
<dbReference type="GO" id="GO:0007165">
    <property type="term" value="P:signal transduction"/>
    <property type="evidence" value="ECO:0007669"/>
    <property type="project" value="UniProtKB-KW"/>
</dbReference>
<dbReference type="PROSITE" id="PS50885">
    <property type="entry name" value="HAMP"/>
    <property type="match status" value="1"/>
</dbReference>
<dbReference type="Pfam" id="PF02743">
    <property type="entry name" value="dCache_1"/>
    <property type="match status" value="1"/>
</dbReference>
<comment type="subcellular location">
    <subcellularLocation>
        <location evidence="1">Cell membrane</location>
        <topology evidence="1">Multi-pass membrane protein</topology>
    </subcellularLocation>
</comment>
<dbReference type="PRINTS" id="PR00260">
    <property type="entry name" value="CHEMTRNSDUCR"/>
</dbReference>
<dbReference type="GO" id="GO:0006935">
    <property type="term" value="P:chemotaxis"/>
    <property type="evidence" value="ECO:0007669"/>
    <property type="project" value="UniProtKB-KW"/>
</dbReference>
<evidence type="ECO:0000256" key="2">
    <source>
        <dbReference type="ARBA" id="ARBA00022475"/>
    </source>
</evidence>
<dbReference type="CDD" id="cd11386">
    <property type="entry name" value="MCP_signal"/>
    <property type="match status" value="1"/>
</dbReference>
<dbReference type="Pfam" id="PF00015">
    <property type="entry name" value="MCPsignal"/>
    <property type="match status" value="1"/>
</dbReference>
<evidence type="ECO:0000313" key="15">
    <source>
        <dbReference type="Proteomes" id="UP000000822"/>
    </source>
</evidence>
<evidence type="ECO:0000256" key="5">
    <source>
        <dbReference type="ARBA" id="ARBA00022692"/>
    </source>
</evidence>
<keyword evidence="15" id="KW-1185">Reference proteome</keyword>
<dbReference type="InterPro" id="IPR033479">
    <property type="entry name" value="dCache_1"/>
</dbReference>
<dbReference type="Gene3D" id="6.10.340.10">
    <property type="match status" value="1"/>
</dbReference>
<evidence type="ECO:0000256" key="11">
    <source>
        <dbReference type="SAM" id="Phobius"/>
    </source>
</evidence>
<dbReference type="InterPro" id="IPR029151">
    <property type="entry name" value="Sensor-like_sf"/>
</dbReference>
<evidence type="ECO:0000256" key="9">
    <source>
        <dbReference type="ARBA" id="ARBA00029447"/>
    </source>
</evidence>
<dbReference type="EMBL" id="BA000028">
    <property type="protein sequence ID" value="BAC14685.1"/>
    <property type="molecule type" value="Genomic_DNA"/>
</dbReference>
<evidence type="ECO:0000256" key="6">
    <source>
        <dbReference type="ARBA" id="ARBA00022989"/>
    </source>
</evidence>
<protein>
    <submittedName>
        <fullName evidence="14">Methyl-accepting chemotaxis protein (Divided with OB2729 and OB2730)</fullName>
    </submittedName>
</protein>
<dbReference type="GO" id="GO:0005886">
    <property type="term" value="C:plasma membrane"/>
    <property type="evidence" value="ECO:0007669"/>
    <property type="project" value="UniProtKB-SubCell"/>
</dbReference>
<dbReference type="SUPFAM" id="SSF58104">
    <property type="entry name" value="Methyl-accepting chemotaxis protein (MCP) signaling domain"/>
    <property type="match status" value="1"/>
</dbReference>
<dbReference type="GO" id="GO:0004888">
    <property type="term" value="F:transmembrane signaling receptor activity"/>
    <property type="evidence" value="ECO:0007669"/>
    <property type="project" value="InterPro"/>
</dbReference>
<evidence type="ECO:0000256" key="3">
    <source>
        <dbReference type="ARBA" id="ARBA00022481"/>
    </source>
</evidence>
<sequence>MQEPSLVQDSSYDPTERPWYVASMENQDNVIISDPYHAASTGELVVTVSKAMEDGSGVVALDLSIDYIQEIASGVNIGEDGYVILLDQAQNIIYHPEQEAGTKGEEEIYSKIYENKNGELTYTYHSDDKLLHFDTNELTGWKVVGTMDRGEIKDMMLPVFWTTLGLVIGSTILGGIMILLIIRSVLKPIHALKETALIISTGDLTQTIDVRTNDEIGQLGMAFNQMQDGLKELIRDVEFNAQQVAASAEQLNANADQMTSSTEQVSTAIQEVSSSAESQLNGTEESANSLEEVSAGVEKIVDSATAVSGYVEEMNSQAEVGGQAVHNTLEQMNAIQESVSNSNQMIGSLLERSKEVTTILSAITDISEQTNLLALNAAIEAVRAGEHGRGFAVVADEVRKLAEQSQNSANDINVILEGIQHDIQTTVDGMSTVTDKVTSGVEVSYDAIDKFGQIMQTSIKIRPQVEEVTAISEEMAAAVQQVTATAIDLANIARSNAASSEEVAASTEEQLASMEEISASAKSLTDMAEELTEKIAKYNY</sequence>
<dbReference type="KEGG" id="oih:OB2729"/>
<keyword evidence="6 11" id="KW-1133">Transmembrane helix</keyword>
<dbReference type="InterPro" id="IPR003660">
    <property type="entry name" value="HAMP_dom"/>
</dbReference>
<dbReference type="STRING" id="221109.gene:10734981"/>
<reference evidence="14 15" key="1">
    <citation type="journal article" date="2001" name="FEMS Microbiol. Lett.">
        <title>Oceanobacillus iheyensis gen. nov., sp. nov., a deep-sea extremely halotolerant and alkaliphilic species isolated from a depth of 1050 m on the Iheya Ridge.</title>
        <authorList>
            <person name="Lu J."/>
            <person name="Nogi Y."/>
            <person name="Takami H."/>
        </authorList>
    </citation>
    <scope>NUCLEOTIDE SEQUENCE [LARGE SCALE GENOMIC DNA]</scope>
    <source>
        <strain evidence="15">DSM 14371 / CIP 107618 / JCM 11309 / KCTC 3954 / HTE831</strain>
    </source>
</reference>
<keyword evidence="3" id="KW-0488">Methylation</keyword>
<feature type="domain" description="HAMP" evidence="13">
    <location>
        <begin position="183"/>
        <end position="235"/>
    </location>
</feature>
<keyword evidence="8 10" id="KW-0807">Transducer</keyword>
<comment type="similarity">
    <text evidence="9">Belongs to the methyl-accepting chemotaxis (MCP) protein family.</text>
</comment>
<evidence type="ECO:0000313" key="14">
    <source>
        <dbReference type="EMBL" id="BAC14685.1"/>
    </source>
</evidence>
<feature type="domain" description="Methyl-accepting transducer" evidence="12">
    <location>
        <begin position="254"/>
        <end position="490"/>
    </location>
</feature>
<dbReference type="PROSITE" id="PS50111">
    <property type="entry name" value="CHEMOTAXIS_TRANSDUC_2"/>
    <property type="match status" value="1"/>
</dbReference>
<evidence type="ECO:0000256" key="4">
    <source>
        <dbReference type="ARBA" id="ARBA00022500"/>
    </source>
</evidence>
<proteinExistence type="inferred from homology"/>
<dbReference type="SUPFAM" id="SSF103190">
    <property type="entry name" value="Sensory domain-like"/>
    <property type="match status" value="1"/>
</dbReference>
<dbReference type="InterPro" id="IPR004089">
    <property type="entry name" value="MCPsignal_dom"/>
</dbReference>
<dbReference type="InterPro" id="IPR004090">
    <property type="entry name" value="Chemotax_Me-accpt_rcpt"/>
</dbReference>
<evidence type="ECO:0000259" key="12">
    <source>
        <dbReference type="PROSITE" id="PS50111"/>
    </source>
</evidence>
<feature type="transmembrane region" description="Helical" evidence="11">
    <location>
        <begin position="159"/>
        <end position="182"/>
    </location>
</feature>